<reference evidence="4 5" key="1">
    <citation type="submission" date="2016-12" db="EMBL/GenBank/DDBJ databases">
        <title>The genomes of Aspergillus section Nigri reveals drivers in fungal speciation.</title>
        <authorList>
            <consortium name="DOE Joint Genome Institute"/>
            <person name="Vesth T.C."/>
            <person name="Nybo J."/>
            <person name="Theobald S."/>
            <person name="Brandl J."/>
            <person name="Frisvad J.C."/>
            <person name="Nielsen K.F."/>
            <person name="Lyhne E.K."/>
            <person name="Kogle M.E."/>
            <person name="Kuo A."/>
            <person name="Riley R."/>
            <person name="Clum A."/>
            <person name="Nolan M."/>
            <person name="Lipzen A."/>
            <person name="Salamov A."/>
            <person name="Henrissat B."/>
            <person name="Wiebenga A."/>
            <person name="De Vries R.P."/>
            <person name="Grigoriev I.V."/>
            <person name="Mortensen U.H."/>
            <person name="Andersen M.R."/>
            <person name="Baker S.E."/>
        </authorList>
    </citation>
    <scope>NUCLEOTIDE SEQUENCE [LARGE SCALE GENOMIC DNA]</scope>
    <source>
        <strain evidence="4 5">IBT 23096</strain>
    </source>
</reference>
<dbReference type="EMBL" id="MSFO01000003">
    <property type="protein sequence ID" value="PLB50395.1"/>
    <property type="molecule type" value="Genomic_DNA"/>
</dbReference>
<dbReference type="OrthoDB" id="48988at2759"/>
<dbReference type="InterPro" id="IPR036812">
    <property type="entry name" value="NAD(P)_OxRdtase_dom_sf"/>
</dbReference>
<dbReference type="GeneID" id="36551758"/>
<feature type="domain" description="NADP-dependent oxidoreductase" evidence="3">
    <location>
        <begin position="8"/>
        <end position="316"/>
    </location>
</feature>
<keyword evidence="5" id="KW-1185">Reference proteome</keyword>
<dbReference type="Gene3D" id="3.20.20.100">
    <property type="entry name" value="NADP-dependent oxidoreductase domain"/>
    <property type="match status" value="1"/>
</dbReference>
<dbReference type="CDD" id="cd19075">
    <property type="entry name" value="AKR_AKR7A1-5"/>
    <property type="match status" value="1"/>
</dbReference>
<organism evidence="4 5">
    <name type="scientific">Aspergillus steynii IBT 23096</name>
    <dbReference type="NCBI Taxonomy" id="1392250"/>
    <lineage>
        <taxon>Eukaryota</taxon>
        <taxon>Fungi</taxon>
        <taxon>Dikarya</taxon>
        <taxon>Ascomycota</taxon>
        <taxon>Pezizomycotina</taxon>
        <taxon>Eurotiomycetes</taxon>
        <taxon>Eurotiomycetidae</taxon>
        <taxon>Eurotiales</taxon>
        <taxon>Aspergillaceae</taxon>
        <taxon>Aspergillus</taxon>
        <taxon>Aspergillus subgen. Circumdati</taxon>
    </lineage>
</organism>
<evidence type="ECO:0000313" key="5">
    <source>
        <dbReference type="Proteomes" id="UP000234275"/>
    </source>
</evidence>
<dbReference type="InterPro" id="IPR050523">
    <property type="entry name" value="AKR_Detox_Biosynth"/>
</dbReference>
<dbReference type="SUPFAM" id="SSF51430">
    <property type="entry name" value="NAD(P)-linked oxidoreductase"/>
    <property type="match status" value="1"/>
</dbReference>
<dbReference type="Pfam" id="PF00248">
    <property type="entry name" value="Aldo_ket_red"/>
    <property type="match status" value="1"/>
</dbReference>
<dbReference type="InterPro" id="IPR020471">
    <property type="entry name" value="AKR"/>
</dbReference>
<dbReference type="GO" id="GO:0016491">
    <property type="term" value="F:oxidoreductase activity"/>
    <property type="evidence" value="ECO:0007669"/>
    <property type="project" value="UniProtKB-KW"/>
</dbReference>
<dbReference type="PANTHER" id="PTHR43364:SF4">
    <property type="entry name" value="NAD(P)-LINKED OXIDOREDUCTASE SUPERFAMILY PROTEIN"/>
    <property type="match status" value="1"/>
</dbReference>
<evidence type="ECO:0000259" key="3">
    <source>
        <dbReference type="Pfam" id="PF00248"/>
    </source>
</evidence>
<evidence type="ECO:0000256" key="2">
    <source>
        <dbReference type="ARBA" id="ARBA00038157"/>
    </source>
</evidence>
<comment type="similarity">
    <text evidence="2">Belongs to the aldo/keto reductase family. Aldo/keto reductase 2 subfamily.</text>
</comment>
<dbReference type="PANTHER" id="PTHR43364">
    <property type="entry name" value="NADH-SPECIFIC METHYLGLYOXAL REDUCTASE-RELATED"/>
    <property type="match status" value="1"/>
</dbReference>
<dbReference type="RefSeq" id="XP_024705697.1">
    <property type="nucleotide sequence ID" value="XM_024844058.1"/>
</dbReference>
<proteinExistence type="inferred from homology"/>
<dbReference type="AlphaFoldDB" id="A0A2I2GC06"/>
<comment type="caution">
    <text evidence="4">The sequence shown here is derived from an EMBL/GenBank/DDBJ whole genome shotgun (WGS) entry which is preliminary data.</text>
</comment>
<dbReference type="InterPro" id="IPR023210">
    <property type="entry name" value="NADP_OxRdtase_dom"/>
</dbReference>
<gene>
    <name evidence="4" type="ORF">P170DRAFT_354798</name>
</gene>
<keyword evidence="1" id="KW-0560">Oxidoreductase</keyword>
<protein>
    <submittedName>
        <fullName evidence="4">Aldo/keto reductase</fullName>
    </submittedName>
</protein>
<evidence type="ECO:0000313" key="4">
    <source>
        <dbReference type="EMBL" id="PLB50395.1"/>
    </source>
</evidence>
<dbReference type="STRING" id="1392250.A0A2I2GC06"/>
<name>A0A2I2GC06_9EURO</name>
<dbReference type="VEuPathDB" id="FungiDB:P170DRAFT_354798"/>
<sequence length="332" mass="36994">MTNNNNLKVVFGAMTFGKPDTLGARVHNTQDAAKILDIFQSHGHNEVDTARIYGAGSSEEILAAAEWQKRKLVMATKLYPSNAAVAESYTHQPADLRRGLLKSLSALSADKIDLFYLHGPDRNTPFVDTLREVNRLYQEGYFTRFGLSNFMAWEVAQICELCVANGWIKPTVYQGVYHVLQRSIEPELTSCLRKYGISLYAFQPLAGGFLTGRYARDQTEFEAGSRFDPKILQGAVHQRRYWNEAYFDGLEVISAAARKYGLTVGEVALRWLKHHSLLRGELGDAIIVGASSVLHLESNLNDLEKGSLPDEVAQAVGDAWACVKGVVPPYWH</sequence>
<evidence type="ECO:0000256" key="1">
    <source>
        <dbReference type="ARBA" id="ARBA00023002"/>
    </source>
</evidence>
<accession>A0A2I2GC06</accession>
<dbReference type="Proteomes" id="UP000234275">
    <property type="component" value="Unassembled WGS sequence"/>
</dbReference>
<dbReference type="PRINTS" id="PR00069">
    <property type="entry name" value="ALDKETRDTASE"/>
</dbReference>